<dbReference type="EMBL" id="JBAFSM010000045">
    <property type="protein sequence ID" value="MEG3439300.1"/>
    <property type="molecule type" value="Genomic_DNA"/>
</dbReference>
<feature type="domain" description="Putative restriction endonuclease" evidence="1">
    <location>
        <begin position="38"/>
        <end position="157"/>
    </location>
</feature>
<dbReference type="Gene3D" id="3.90.1570.10">
    <property type="entry name" value="tt1808, chain A"/>
    <property type="match status" value="1"/>
</dbReference>
<protein>
    <submittedName>
        <fullName evidence="3">Uma2 family endonuclease</fullName>
    </submittedName>
</protein>
<proteinExistence type="predicted"/>
<dbReference type="InterPro" id="IPR008538">
    <property type="entry name" value="Uma2"/>
</dbReference>
<name>A0AAW9QVD5_9CHRO</name>
<dbReference type="SUPFAM" id="SSF52980">
    <property type="entry name" value="Restriction endonuclease-like"/>
    <property type="match status" value="1"/>
</dbReference>
<accession>A0AAW9QVD5</accession>
<dbReference type="GO" id="GO:0004519">
    <property type="term" value="F:endonuclease activity"/>
    <property type="evidence" value="ECO:0007669"/>
    <property type="project" value="UniProtKB-KW"/>
</dbReference>
<keyword evidence="3" id="KW-0378">Hydrolase</keyword>
<dbReference type="Pfam" id="PF05685">
    <property type="entry name" value="Uma2"/>
    <property type="match status" value="1"/>
</dbReference>
<dbReference type="InterPro" id="IPR011335">
    <property type="entry name" value="Restrct_endonuc-II-like"/>
</dbReference>
<evidence type="ECO:0000259" key="2">
    <source>
        <dbReference type="Pfam" id="PF14261"/>
    </source>
</evidence>
<organism evidence="3 4">
    <name type="scientific">Pannus brasiliensis CCIBt3594</name>
    <dbReference type="NCBI Taxonomy" id="1427578"/>
    <lineage>
        <taxon>Bacteria</taxon>
        <taxon>Bacillati</taxon>
        <taxon>Cyanobacteriota</taxon>
        <taxon>Cyanophyceae</taxon>
        <taxon>Oscillatoriophycideae</taxon>
        <taxon>Chroococcales</taxon>
        <taxon>Microcystaceae</taxon>
        <taxon>Pannus</taxon>
    </lineage>
</organism>
<dbReference type="InterPro" id="IPR025587">
    <property type="entry name" value="DUF4351"/>
</dbReference>
<evidence type="ECO:0000313" key="3">
    <source>
        <dbReference type="EMBL" id="MEG3439300.1"/>
    </source>
</evidence>
<dbReference type="Pfam" id="PF14261">
    <property type="entry name" value="DUF4351"/>
    <property type="match status" value="1"/>
</dbReference>
<dbReference type="InterPro" id="IPR012296">
    <property type="entry name" value="Nuclease_put_TT1808"/>
</dbReference>
<feature type="domain" description="DUF4351" evidence="2">
    <location>
        <begin position="206"/>
        <end position="264"/>
    </location>
</feature>
<gene>
    <name evidence="3" type="ORF">V0288_19395</name>
</gene>
<dbReference type="RefSeq" id="WP_332866786.1">
    <property type="nucleotide sequence ID" value="NZ_JBAFSM010000045.1"/>
</dbReference>
<dbReference type="PANTHER" id="PTHR33352:SF3">
    <property type="entry name" value="SLR1612 PROTEIN"/>
    <property type="match status" value="1"/>
</dbReference>
<dbReference type="CDD" id="cd06260">
    <property type="entry name" value="DUF820-like"/>
    <property type="match status" value="1"/>
</dbReference>
<keyword evidence="3" id="KW-0255">Endonuclease</keyword>
<dbReference type="AlphaFoldDB" id="A0AAW9QVD5"/>
<sequence length="268" mass="31234">MLLKYNPLDCLPSAEDLPDSDDTPVDNELQDLIPHLLKAILALIWSERMDWFFGVDMGIYYDPNEPAIVPDGFLSIGVPRIIDEDLRLSYVLWEELKLPTLVIEVVSHKRRGEYTKKKAFYEEMGIPLYVVYNPLRKRKARLEVYRLVNGKYELLRGEPVWLEELGLGIGREFGFYLGIDREWLYWYDEAGDRYLSPEERIVEGREEGIKEGKRALISRMIEEKFGQVPVSIEPKIQRLSSSQLDDLAIALFGLSEIHQLEEWLDRSP</sequence>
<comment type="caution">
    <text evidence="3">The sequence shown here is derived from an EMBL/GenBank/DDBJ whole genome shotgun (WGS) entry which is preliminary data.</text>
</comment>
<evidence type="ECO:0000313" key="4">
    <source>
        <dbReference type="Proteomes" id="UP001328733"/>
    </source>
</evidence>
<dbReference type="PANTHER" id="PTHR33352">
    <property type="entry name" value="SLR1095 PROTEIN"/>
    <property type="match status" value="1"/>
</dbReference>
<reference evidence="3 4" key="1">
    <citation type="submission" date="2024-01" db="EMBL/GenBank/DDBJ databases">
        <title>Genomic insights into the taxonomy and metabolism of the cyanobacterium Pannus brasiliensis CCIBt3594.</title>
        <authorList>
            <person name="Machado M."/>
            <person name="Botero N.B."/>
            <person name="Andreote A.P.D."/>
            <person name="Feitosa A.M.T."/>
            <person name="Popin R."/>
            <person name="Sivonen K."/>
            <person name="Fiore M.F."/>
        </authorList>
    </citation>
    <scope>NUCLEOTIDE SEQUENCE [LARGE SCALE GENOMIC DNA]</scope>
    <source>
        <strain evidence="3 4">CCIBt3594</strain>
    </source>
</reference>
<evidence type="ECO:0000259" key="1">
    <source>
        <dbReference type="Pfam" id="PF05685"/>
    </source>
</evidence>
<keyword evidence="4" id="KW-1185">Reference proteome</keyword>
<keyword evidence="3" id="KW-0540">Nuclease</keyword>
<dbReference type="Proteomes" id="UP001328733">
    <property type="component" value="Unassembled WGS sequence"/>
</dbReference>